<dbReference type="RefSeq" id="WP_132320041.1">
    <property type="nucleotide sequence ID" value="NZ_FWZT01000011.1"/>
</dbReference>
<sequence>MDFFQLQGAHAAIQKNFHRYYDPSRVSQAVRDSHKLRELGRGRHFSSRLFRTEDFDYVLSLAHRKFVTGAELQRWFQAMERLRQCDHPLIPPLEWGQLDDLCYYVSPYCGEPFAGSRQDLDMLLEDLAKKLWDHGLYYDDYWQIRCLSGHPMVIDWSDLQLTAMAIR</sequence>
<dbReference type="AlphaFoldDB" id="A0A1Y6C0X5"/>
<reference evidence="2" key="1">
    <citation type="submission" date="2017-04" db="EMBL/GenBank/DDBJ databases">
        <authorList>
            <person name="Varghese N."/>
            <person name="Submissions S."/>
        </authorList>
    </citation>
    <scope>NUCLEOTIDE SEQUENCE [LARGE SCALE GENOMIC DNA]</scope>
    <source>
        <strain evidence="2">RKEM611</strain>
    </source>
</reference>
<name>A0A1Y6C0X5_9BACT</name>
<evidence type="ECO:0000313" key="2">
    <source>
        <dbReference type="Proteomes" id="UP000192907"/>
    </source>
</evidence>
<evidence type="ECO:0000313" key="1">
    <source>
        <dbReference type="EMBL" id="SMF38066.1"/>
    </source>
</evidence>
<proteinExistence type="predicted"/>
<keyword evidence="2" id="KW-1185">Reference proteome</keyword>
<gene>
    <name evidence="1" type="ORF">SAMN06296036_111127</name>
</gene>
<organism evidence="1 2">
    <name type="scientific">Pseudobacteriovorax antillogorgiicola</name>
    <dbReference type="NCBI Taxonomy" id="1513793"/>
    <lineage>
        <taxon>Bacteria</taxon>
        <taxon>Pseudomonadati</taxon>
        <taxon>Bdellovibrionota</taxon>
        <taxon>Oligoflexia</taxon>
        <taxon>Oligoflexales</taxon>
        <taxon>Pseudobacteriovoracaceae</taxon>
        <taxon>Pseudobacteriovorax</taxon>
    </lineage>
</organism>
<dbReference type="OrthoDB" id="10007550at2"/>
<accession>A0A1Y6C0X5</accession>
<dbReference type="Proteomes" id="UP000192907">
    <property type="component" value="Unassembled WGS sequence"/>
</dbReference>
<dbReference type="EMBL" id="FWZT01000011">
    <property type="protein sequence ID" value="SMF38066.1"/>
    <property type="molecule type" value="Genomic_DNA"/>
</dbReference>
<protein>
    <submittedName>
        <fullName evidence="1">Uncharacterized protein</fullName>
    </submittedName>
</protein>